<protein>
    <recommendedName>
        <fullName evidence="4">TIL domain-containing protein</fullName>
    </recommendedName>
</protein>
<reference evidence="5" key="2">
    <citation type="submission" date="2020-05" db="UniProtKB">
        <authorList>
            <consortium name="EnsemblMetazoa"/>
        </authorList>
    </citation>
    <scope>IDENTIFICATION</scope>
    <source>
        <strain evidence="5">MINIMUS1</strain>
    </source>
</reference>
<dbReference type="Gene3D" id="2.10.25.10">
    <property type="entry name" value="Laminin"/>
    <property type="match status" value="4"/>
</dbReference>
<evidence type="ECO:0000313" key="6">
    <source>
        <dbReference type="Proteomes" id="UP000075920"/>
    </source>
</evidence>
<accession>A0A182VXB7</accession>
<feature type="domain" description="TIL" evidence="4">
    <location>
        <begin position="243"/>
        <end position="297"/>
    </location>
</feature>
<dbReference type="Proteomes" id="UP000075920">
    <property type="component" value="Unassembled WGS sequence"/>
</dbReference>
<evidence type="ECO:0000256" key="3">
    <source>
        <dbReference type="SAM" id="SignalP"/>
    </source>
</evidence>
<feature type="domain" description="TIL" evidence="4">
    <location>
        <begin position="30"/>
        <end position="85"/>
    </location>
</feature>
<evidence type="ECO:0000259" key="4">
    <source>
        <dbReference type="Pfam" id="PF01826"/>
    </source>
</evidence>
<dbReference type="PANTHER" id="PTHR23259">
    <property type="entry name" value="RIDDLE"/>
    <property type="match status" value="1"/>
</dbReference>
<dbReference type="InterPro" id="IPR051368">
    <property type="entry name" value="SerProtInhib-TIL_Domain"/>
</dbReference>
<dbReference type="GO" id="GO:0030414">
    <property type="term" value="F:peptidase inhibitor activity"/>
    <property type="evidence" value="ECO:0007669"/>
    <property type="project" value="UniProtKB-KW"/>
</dbReference>
<dbReference type="STRING" id="112268.A0A182VXB7"/>
<evidence type="ECO:0000256" key="2">
    <source>
        <dbReference type="ARBA" id="ARBA00023157"/>
    </source>
</evidence>
<dbReference type="SUPFAM" id="SSF57567">
    <property type="entry name" value="Serine protease inhibitors"/>
    <property type="match status" value="4"/>
</dbReference>
<dbReference type="AlphaFoldDB" id="A0A182VXB7"/>
<feature type="signal peptide" evidence="3">
    <location>
        <begin position="1"/>
        <end position="20"/>
    </location>
</feature>
<dbReference type="Pfam" id="PF01826">
    <property type="entry name" value="TIL"/>
    <property type="match status" value="3"/>
</dbReference>
<evidence type="ECO:0000313" key="5">
    <source>
        <dbReference type="EnsemblMetazoa" id="AMIN002716-PA"/>
    </source>
</evidence>
<dbReference type="InterPro" id="IPR002919">
    <property type="entry name" value="TIL_dom"/>
</dbReference>
<keyword evidence="2" id="KW-1015">Disulfide bond</keyword>
<reference evidence="6" key="1">
    <citation type="submission" date="2013-03" db="EMBL/GenBank/DDBJ databases">
        <title>The Genome Sequence of Anopheles minimus MINIMUS1.</title>
        <authorList>
            <consortium name="The Broad Institute Genomics Platform"/>
            <person name="Neafsey D.E."/>
            <person name="Walton C."/>
            <person name="Walker B."/>
            <person name="Young S.K."/>
            <person name="Zeng Q."/>
            <person name="Gargeya S."/>
            <person name="Fitzgerald M."/>
            <person name="Haas B."/>
            <person name="Abouelleil A."/>
            <person name="Allen A.W."/>
            <person name="Alvarado L."/>
            <person name="Arachchi H.M."/>
            <person name="Berlin A.M."/>
            <person name="Chapman S.B."/>
            <person name="Gainer-Dewar J."/>
            <person name="Goldberg J."/>
            <person name="Griggs A."/>
            <person name="Gujja S."/>
            <person name="Hansen M."/>
            <person name="Howarth C."/>
            <person name="Imamovic A."/>
            <person name="Ireland A."/>
            <person name="Larimer J."/>
            <person name="McCowan C."/>
            <person name="Murphy C."/>
            <person name="Pearson M."/>
            <person name="Poon T.W."/>
            <person name="Priest M."/>
            <person name="Roberts A."/>
            <person name="Saif S."/>
            <person name="Shea T."/>
            <person name="Sisk P."/>
            <person name="Sykes S."/>
            <person name="Wortman J."/>
            <person name="Nusbaum C."/>
            <person name="Birren B."/>
        </authorList>
    </citation>
    <scope>NUCLEOTIDE SEQUENCE [LARGE SCALE GENOMIC DNA]</scope>
    <source>
        <strain evidence="6">MINIMUS1</strain>
    </source>
</reference>
<keyword evidence="1" id="KW-0646">Protease inhibitor</keyword>
<keyword evidence="6" id="KW-1185">Reference proteome</keyword>
<name>A0A182VXB7_9DIPT</name>
<organism evidence="5 6">
    <name type="scientific">Anopheles minimus</name>
    <dbReference type="NCBI Taxonomy" id="112268"/>
    <lineage>
        <taxon>Eukaryota</taxon>
        <taxon>Metazoa</taxon>
        <taxon>Ecdysozoa</taxon>
        <taxon>Arthropoda</taxon>
        <taxon>Hexapoda</taxon>
        <taxon>Insecta</taxon>
        <taxon>Pterygota</taxon>
        <taxon>Neoptera</taxon>
        <taxon>Endopterygota</taxon>
        <taxon>Diptera</taxon>
        <taxon>Nematocera</taxon>
        <taxon>Culicoidea</taxon>
        <taxon>Culicidae</taxon>
        <taxon>Anophelinae</taxon>
        <taxon>Anopheles</taxon>
    </lineage>
</organism>
<evidence type="ECO:0000256" key="1">
    <source>
        <dbReference type="ARBA" id="ARBA00022690"/>
    </source>
</evidence>
<feature type="chain" id="PRO_5008140517" description="TIL domain-containing protein" evidence="3">
    <location>
        <begin position="21"/>
        <end position="300"/>
    </location>
</feature>
<dbReference type="InterPro" id="IPR036084">
    <property type="entry name" value="Ser_inhib-like_sf"/>
</dbReference>
<keyword evidence="3" id="KW-0732">Signal</keyword>
<feature type="domain" description="TIL" evidence="4">
    <location>
        <begin position="161"/>
        <end position="212"/>
    </location>
</feature>
<dbReference type="VEuPathDB" id="VectorBase:AMIN002716"/>
<sequence>MQLSLIICFIAIAGFATIQAQQTGCVQEICPARESYQCCGSCVQRTCALEDETTCPDMCYKGCYCKKGYVRKFAPNGPCIRLRKCPRTIPTKAPRSCGKNEEFQCCGLCSYNTCRGWVGCIDKRCVQGCFCIVGYVRSHPNGPCIPHRNCPKTSFPFVIRQNEVYRCCGMCFEQTCSDKSKDKQCPSQCYKGCYCDNNYTRKREGGPCVPDKEFCTASAIESLKPSPWCQPPIAGVDVRVPRCGRNEVYSCCGSCVQKSCKTLTQNVYCLLCAQGCFCRPGYVRRVPGGICVPLASCTKN</sequence>
<dbReference type="CDD" id="cd19941">
    <property type="entry name" value="TIL"/>
    <property type="match status" value="3"/>
</dbReference>
<dbReference type="PANTHER" id="PTHR23259:SF69">
    <property type="entry name" value="GEO11767P1-RELATED"/>
    <property type="match status" value="1"/>
</dbReference>
<proteinExistence type="predicted"/>
<dbReference type="EnsemblMetazoa" id="AMIN002716-RA">
    <property type="protein sequence ID" value="AMIN002716-PA"/>
    <property type="gene ID" value="AMIN002716"/>
</dbReference>